<reference evidence="2 3" key="1">
    <citation type="submission" date="2019-08" db="EMBL/GenBank/DDBJ databases">
        <title>The genome of the soybean aphid Biotype 1, its phylome, world population structure and adaptation to the North American continent.</title>
        <authorList>
            <person name="Giordano R."/>
            <person name="Donthu R.K."/>
            <person name="Hernandez A.G."/>
            <person name="Wright C.L."/>
            <person name="Zimin A.V."/>
        </authorList>
    </citation>
    <scope>NUCLEOTIDE SEQUENCE [LARGE SCALE GENOMIC DNA]</scope>
    <source>
        <tissue evidence="2">Whole aphids</tissue>
    </source>
</reference>
<comment type="caution">
    <text evidence="2">The sequence shown here is derived from an EMBL/GenBank/DDBJ whole genome shotgun (WGS) entry which is preliminary data.</text>
</comment>
<gene>
    <name evidence="2" type="ORF">AGLY_000548</name>
</gene>
<evidence type="ECO:0000313" key="2">
    <source>
        <dbReference type="EMBL" id="KAE9545005.1"/>
    </source>
</evidence>
<proteinExistence type="predicted"/>
<organism evidence="2 3">
    <name type="scientific">Aphis glycines</name>
    <name type="common">Soybean aphid</name>
    <dbReference type="NCBI Taxonomy" id="307491"/>
    <lineage>
        <taxon>Eukaryota</taxon>
        <taxon>Metazoa</taxon>
        <taxon>Ecdysozoa</taxon>
        <taxon>Arthropoda</taxon>
        <taxon>Hexapoda</taxon>
        <taxon>Insecta</taxon>
        <taxon>Pterygota</taxon>
        <taxon>Neoptera</taxon>
        <taxon>Paraneoptera</taxon>
        <taxon>Hemiptera</taxon>
        <taxon>Sternorrhyncha</taxon>
        <taxon>Aphidomorpha</taxon>
        <taxon>Aphidoidea</taxon>
        <taxon>Aphididae</taxon>
        <taxon>Aphidini</taxon>
        <taxon>Aphis</taxon>
        <taxon>Aphis</taxon>
    </lineage>
</organism>
<keyword evidence="1" id="KW-0472">Membrane</keyword>
<keyword evidence="1" id="KW-1133">Transmembrane helix</keyword>
<feature type="non-terminal residue" evidence="2">
    <location>
        <position position="357"/>
    </location>
</feature>
<evidence type="ECO:0000256" key="1">
    <source>
        <dbReference type="SAM" id="Phobius"/>
    </source>
</evidence>
<keyword evidence="3" id="KW-1185">Reference proteome</keyword>
<feature type="transmembrane region" description="Helical" evidence="1">
    <location>
        <begin position="20"/>
        <end position="36"/>
    </location>
</feature>
<evidence type="ECO:0000313" key="3">
    <source>
        <dbReference type="Proteomes" id="UP000475862"/>
    </source>
</evidence>
<protein>
    <submittedName>
        <fullName evidence="2">Uncharacterized protein</fullName>
    </submittedName>
</protein>
<dbReference type="AlphaFoldDB" id="A0A6G0U7A2"/>
<dbReference type="Proteomes" id="UP000475862">
    <property type="component" value="Unassembled WGS sequence"/>
</dbReference>
<accession>A0A6G0U7A2</accession>
<name>A0A6G0U7A2_APHGL</name>
<dbReference type="EMBL" id="VYZN01000001">
    <property type="protein sequence ID" value="KAE9545005.1"/>
    <property type="molecule type" value="Genomic_DNA"/>
</dbReference>
<keyword evidence="1" id="KW-0812">Transmembrane</keyword>
<sequence>MYANIIPELGGGPVYVNEPFSGSFFILSLLFLMFISRRSLISIPFSHNCIAGSNNDSHGTPPPYNLYTTEKPFSAPGTATANPPVSIETKPKTYGGLRSIVKKKSYYPDEFPGRLQSGIVSIIPEEDFAIAVAAEPIDVASVIFDPPAAPAPRTKSPSLLVIIVGHIDDIGRLPGAMKLAGEDGIPARRHKTTTKAERKLKFSAMFTVIQYYNTSHRVASTYEMSVAHAERVNTLQPWLWLSLLVLVPTTVFPFESVTTILAVPWFSDESKSAPYRKHTSDTFTCNNYTPICAHGPPLDTTPTLLRLISPTLTDYQALFDINDETTNECYDVPEKRVSSTVGNDCNLSLDLSAYHRT</sequence>